<dbReference type="Proteomes" id="UP000193411">
    <property type="component" value="Unassembled WGS sequence"/>
</dbReference>
<evidence type="ECO:0000256" key="13">
    <source>
        <dbReference type="ARBA" id="ARBA00093507"/>
    </source>
</evidence>
<dbReference type="Pfam" id="PF05502">
    <property type="entry name" value="Dynactin_p62"/>
    <property type="match status" value="2"/>
</dbReference>
<dbReference type="GO" id="GO:0005869">
    <property type="term" value="C:dynactin complex"/>
    <property type="evidence" value="ECO:0007669"/>
    <property type="project" value="InterPro"/>
</dbReference>
<comment type="subcellular location">
    <subcellularLocation>
        <location evidence="1">Cytoplasm</location>
        <location evidence="1">Cytoskeleton</location>
        <location evidence="1">Microtubule organizing center</location>
        <location evidence="1">Centrosome</location>
    </subcellularLocation>
    <subcellularLocation>
        <location evidence="2">Cytoplasm</location>
        <location evidence="2">Cytoskeleton</location>
        <location evidence="2">Stress fiber</location>
    </subcellularLocation>
    <subcellularLocation>
        <location evidence="3">Cytoplasm</location>
        <location evidence="3">Myofibril</location>
    </subcellularLocation>
</comment>
<protein>
    <recommendedName>
        <fullName evidence="12">Dynactin subunit 4</fullName>
    </recommendedName>
</protein>
<evidence type="ECO:0000256" key="11">
    <source>
        <dbReference type="ARBA" id="ARBA00034776"/>
    </source>
</evidence>
<feature type="region of interest" description="Disordered" evidence="14">
    <location>
        <begin position="213"/>
        <end position="265"/>
    </location>
</feature>
<dbReference type="AlphaFoldDB" id="A0A1Y2HEV5"/>
<comment type="subunit">
    <text evidence="13">Subunit of dynactin, a multiprotein complex part of a tripartite complex with dynein and a adapter, such as BICDL1, BICD2 or HOOK3. The dynactin complex is built around ACTR1A/ACTB filament and consists of an actin-related filament composed of a shoulder domain, a pointed end and a barbed end. Its length is defined by its flexible shoulder domain. The soulder is composed of 2 DCTN1 subunits, 4 DCTN2 and 2 DCTN3. The 4 DCNT2 (via N-terminus) bind the ACTR1A filament and act as molecular rulers to determine the length. The pointed end is important for binding dynein-dynactin cargo adapters. Consists of 4 subunits: ACTR10, DCNT4, DCTN5 and DCTN6. The barbed end is composed of a CAPZA1:CAPZB heterodimers, which binds ACTR1A/ACTB filament and dynactin and stabilizes dynactin. Interacts with ATP7B, but not ATP7A, in a copper-dependent manner. Interacts with ANK2; this interaction is required for localization at costameres. Interacts with N4BP2L1.</text>
</comment>
<evidence type="ECO:0000256" key="9">
    <source>
        <dbReference type="ARBA" id="ARBA00023054"/>
    </source>
</evidence>
<evidence type="ECO:0000313" key="15">
    <source>
        <dbReference type="EMBL" id="ORZ31612.1"/>
    </source>
</evidence>
<evidence type="ECO:0000256" key="10">
    <source>
        <dbReference type="ARBA" id="ARBA00023212"/>
    </source>
</evidence>
<keyword evidence="7" id="KW-0832">Ubl conjugation</keyword>
<evidence type="ECO:0000256" key="1">
    <source>
        <dbReference type="ARBA" id="ARBA00004300"/>
    </source>
</evidence>
<accession>A0A1Y2HEV5</accession>
<keyword evidence="5" id="KW-1017">Isopeptide bond</keyword>
<keyword evidence="10" id="KW-0206">Cytoskeleton</keyword>
<evidence type="ECO:0000256" key="4">
    <source>
        <dbReference type="ARBA" id="ARBA00022490"/>
    </source>
</evidence>
<evidence type="ECO:0000256" key="8">
    <source>
        <dbReference type="ARBA" id="ARBA00022990"/>
    </source>
</evidence>
<evidence type="ECO:0000256" key="5">
    <source>
        <dbReference type="ARBA" id="ARBA00022499"/>
    </source>
</evidence>
<evidence type="ECO:0000313" key="16">
    <source>
        <dbReference type="Proteomes" id="UP000193411"/>
    </source>
</evidence>
<evidence type="ECO:0000256" key="2">
    <source>
        <dbReference type="ARBA" id="ARBA00004529"/>
    </source>
</evidence>
<feature type="compositionally biased region" description="Low complexity" evidence="14">
    <location>
        <begin position="222"/>
        <end position="241"/>
    </location>
</feature>
<reference evidence="15 16" key="1">
    <citation type="submission" date="2016-07" db="EMBL/GenBank/DDBJ databases">
        <title>Pervasive Adenine N6-methylation of Active Genes in Fungi.</title>
        <authorList>
            <consortium name="DOE Joint Genome Institute"/>
            <person name="Mondo S.J."/>
            <person name="Dannebaum R.O."/>
            <person name="Kuo R.C."/>
            <person name="Labutti K."/>
            <person name="Haridas S."/>
            <person name="Kuo A."/>
            <person name="Salamov A."/>
            <person name="Ahrendt S.R."/>
            <person name="Lipzen A."/>
            <person name="Sullivan W."/>
            <person name="Andreopoulos W.B."/>
            <person name="Clum A."/>
            <person name="Lindquist E."/>
            <person name="Daum C."/>
            <person name="Ramamoorthy G.K."/>
            <person name="Gryganskyi A."/>
            <person name="Culley D."/>
            <person name="Magnuson J.K."/>
            <person name="James T.Y."/>
            <person name="O'Malley M.A."/>
            <person name="Stajich J.E."/>
            <person name="Spatafora J.W."/>
            <person name="Visel A."/>
            <person name="Grigoriev I.V."/>
        </authorList>
    </citation>
    <scope>NUCLEOTIDE SEQUENCE [LARGE SCALE GENOMIC DNA]</scope>
    <source>
        <strain evidence="15 16">PL171</strain>
    </source>
</reference>
<dbReference type="STRING" id="765915.A0A1Y2HEV5"/>
<dbReference type="PANTHER" id="PTHR13034">
    <property type="entry name" value="DYNACTIN P62 SUBUNIT"/>
    <property type="match status" value="1"/>
</dbReference>
<keyword evidence="4" id="KW-0963">Cytoplasm</keyword>
<evidence type="ECO:0000256" key="7">
    <source>
        <dbReference type="ARBA" id="ARBA00022843"/>
    </source>
</evidence>
<evidence type="ECO:0000256" key="12">
    <source>
        <dbReference type="ARBA" id="ARBA00034864"/>
    </source>
</evidence>
<organism evidence="15 16">
    <name type="scientific">Catenaria anguillulae PL171</name>
    <dbReference type="NCBI Taxonomy" id="765915"/>
    <lineage>
        <taxon>Eukaryota</taxon>
        <taxon>Fungi</taxon>
        <taxon>Fungi incertae sedis</taxon>
        <taxon>Blastocladiomycota</taxon>
        <taxon>Blastocladiomycetes</taxon>
        <taxon>Blastocladiales</taxon>
        <taxon>Catenariaceae</taxon>
        <taxon>Catenaria</taxon>
    </lineage>
</organism>
<sequence length="522" mass="56325">MNNDFVHGTGTGANANANAGTDFALPSIAYACSCSLTVAPLTALLFCPDCADSRCNRCVANEPTCYYCPLCLFEVPSSSVKNDRNRCARNCFECPVCRSALQVLADPSSASASTTSSSSDPSQPNPPTRHFLQCGFCRWDSRETNIVFDRATGLGGSLLKREQGSAFAQEFASLKADLERRLESSSRAPTSSSRISSPHLALLSPSFSSLQRHVPHLGSSRSSMSKLTSITGSSSKSVSTLGGSGGAGGNQSNPDPYRPMAPFDDTRDDRRVELMHDLQWVEDIPTLEQRLNQPMCDVLERLLPLRTHLRAKLAKRCRQCDKQLIKPEPKAQTTRFKIKHVALAHLPNITLAHPMPILVQNHPTTVLLRFTNPLDDDLQISLAALDSVFASVNLVCPQFSVPGFDETQQAYDEFEDPASLPPTMDAGMTPHGIVQVRGNSITVEVQVTPRGGLGSPVEFQLIVSYEVQVSGGSHHGSNDATPTSSPLVRRSSRMQARPASRTVNLAVTIVAGSVSSLAAFPM</sequence>
<keyword evidence="9" id="KW-0175">Coiled coil</keyword>
<name>A0A1Y2HEV5_9FUNG</name>
<dbReference type="InterPro" id="IPR008603">
    <property type="entry name" value="DCTN4"/>
</dbReference>
<dbReference type="PANTHER" id="PTHR13034:SF2">
    <property type="entry name" value="DYNACTIN SUBUNIT 4"/>
    <property type="match status" value="1"/>
</dbReference>
<evidence type="ECO:0000256" key="3">
    <source>
        <dbReference type="ARBA" id="ARBA00004657"/>
    </source>
</evidence>
<dbReference type="OrthoDB" id="283815at2759"/>
<gene>
    <name evidence="15" type="ORF">BCR44DRAFT_117610</name>
</gene>
<comment type="similarity">
    <text evidence="11">Belongs to the dynactin subunit 4 family.</text>
</comment>
<dbReference type="EMBL" id="MCFL01000057">
    <property type="protein sequence ID" value="ORZ31612.1"/>
    <property type="molecule type" value="Genomic_DNA"/>
</dbReference>
<keyword evidence="6" id="KW-0597">Phosphoprotein</keyword>
<evidence type="ECO:0000256" key="14">
    <source>
        <dbReference type="SAM" id="MobiDB-lite"/>
    </source>
</evidence>
<dbReference type="GO" id="GO:0001725">
    <property type="term" value="C:stress fiber"/>
    <property type="evidence" value="ECO:0007669"/>
    <property type="project" value="UniProtKB-SubCell"/>
</dbReference>
<keyword evidence="16" id="KW-1185">Reference proteome</keyword>
<keyword evidence="8" id="KW-0007">Acetylation</keyword>
<evidence type="ECO:0000256" key="6">
    <source>
        <dbReference type="ARBA" id="ARBA00022553"/>
    </source>
</evidence>
<comment type="caution">
    <text evidence="15">The sequence shown here is derived from an EMBL/GenBank/DDBJ whole genome shotgun (WGS) entry which is preliminary data.</text>
</comment>
<proteinExistence type="inferred from homology"/>